<reference evidence="2 3" key="1">
    <citation type="journal article" date="2010" name="Stand. Genomic Sci.">
        <title>Complete genome sequence of Denitrovibrio acetiphilus type strain (N2460).</title>
        <authorList>
            <person name="Kiss H."/>
            <person name="Lang E."/>
            <person name="Lapidus A."/>
            <person name="Copeland A."/>
            <person name="Nolan M."/>
            <person name="Glavina Del Rio T."/>
            <person name="Chen F."/>
            <person name="Lucas S."/>
            <person name="Tice H."/>
            <person name="Cheng J.F."/>
            <person name="Han C."/>
            <person name="Goodwin L."/>
            <person name="Pitluck S."/>
            <person name="Liolios K."/>
            <person name="Pati A."/>
            <person name="Ivanova N."/>
            <person name="Mavromatis K."/>
            <person name="Chen A."/>
            <person name="Palaniappan K."/>
            <person name="Land M."/>
            <person name="Hauser L."/>
            <person name="Chang Y.J."/>
            <person name="Jeffries C.D."/>
            <person name="Detter J.C."/>
            <person name="Brettin T."/>
            <person name="Spring S."/>
            <person name="Rohde M."/>
            <person name="Goker M."/>
            <person name="Woyke T."/>
            <person name="Bristow J."/>
            <person name="Eisen J.A."/>
            <person name="Markowitz V."/>
            <person name="Hugenholtz P."/>
            <person name="Kyrpides N.C."/>
            <person name="Klenk H.P."/>
        </authorList>
    </citation>
    <scope>NUCLEOTIDE SEQUENCE [LARGE SCALE GENOMIC DNA]</scope>
    <source>
        <strain evidence="3">DSM 12809 / NBRC 114555 / N2460</strain>
    </source>
</reference>
<dbReference type="RefSeq" id="WP_013010064.1">
    <property type="nucleotide sequence ID" value="NC_013943.1"/>
</dbReference>
<dbReference type="AlphaFoldDB" id="D4H5A8"/>
<dbReference type="EMBL" id="CP001968">
    <property type="protein sequence ID" value="ADD67528.1"/>
    <property type="molecule type" value="Genomic_DNA"/>
</dbReference>
<dbReference type="InParanoid" id="D4H5A8"/>
<protein>
    <recommendedName>
        <fullName evidence="4">Outer membrane protein beta-barrel domain-containing protein</fullName>
    </recommendedName>
</protein>
<accession>D4H5A8</accession>
<dbReference type="OrthoDB" id="5394858at2"/>
<organism evidence="2 3">
    <name type="scientific">Denitrovibrio acetiphilus (strain DSM 12809 / NBRC 114555 / N2460)</name>
    <dbReference type="NCBI Taxonomy" id="522772"/>
    <lineage>
        <taxon>Bacteria</taxon>
        <taxon>Pseudomonadati</taxon>
        <taxon>Deferribacterota</taxon>
        <taxon>Deferribacteres</taxon>
        <taxon>Deferribacterales</taxon>
        <taxon>Geovibrionaceae</taxon>
        <taxon>Denitrovibrio</taxon>
    </lineage>
</organism>
<evidence type="ECO:0000256" key="1">
    <source>
        <dbReference type="SAM" id="SignalP"/>
    </source>
</evidence>
<dbReference type="PaxDb" id="522772-Dacet_0744"/>
<keyword evidence="3" id="KW-1185">Reference proteome</keyword>
<sequence length="238" mass="25577" precursor="true">MKKLLVLAAMMVSSVVFADEFKIQNSMTQSQFQDLSKEMGQMVTPTPNSPAEPLKTLGFDIALETTLVNISDGDSHWKNAWDNGDPDSMALLYRVHVQKGFPFGIDLGLSVTKGTNIDFTAITGEVKYAILKGTTVTPALSVKGSYTKVFGLDDIDLQTLSAGIYVSKGILMFTPYGGLETVYTMASDDSDADLDDENVNAVRGIVGLQFSPLPLISINGEIAVGTVTSYGLKAGLRF</sequence>
<keyword evidence="1" id="KW-0732">Signal</keyword>
<dbReference type="Proteomes" id="UP000002012">
    <property type="component" value="Chromosome"/>
</dbReference>
<name>D4H5A8_DENA2</name>
<evidence type="ECO:0000313" key="2">
    <source>
        <dbReference type="EMBL" id="ADD67528.1"/>
    </source>
</evidence>
<feature type="signal peptide" evidence="1">
    <location>
        <begin position="1"/>
        <end position="18"/>
    </location>
</feature>
<dbReference type="STRING" id="522772.Dacet_0744"/>
<proteinExistence type="predicted"/>
<dbReference type="KEGG" id="dap:Dacet_0744"/>
<feature type="chain" id="PRO_5003058364" description="Outer membrane protein beta-barrel domain-containing protein" evidence="1">
    <location>
        <begin position="19"/>
        <end position="238"/>
    </location>
</feature>
<gene>
    <name evidence="2" type="ordered locus">Dacet_0744</name>
</gene>
<evidence type="ECO:0000313" key="3">
    <source>
        <dbReference type="Proteomes" id="UP000002012"/>
    </source>
</evidence>
<evidence type="ECO:0008006" key="4">
    <source>
        <dbReference type="Google" id="ProtNLM"/>
    </source>
</evidence>
<dbReference type="HOGENOM" id="CLU_1114561_0_0_0"/>
<dbReference type="eggNOG" id="ENOG5031194">
    <property type="taxonomic scope" value="Bacteria"/>
</dbReference>